<sequence>MPYNLTELIEQGEGTRLEFKSSISASHRIARTLTAFANTVGGVLIVGVTDDGKIAGVDSELHEMRKIEQATDFFVEPAITISYETRRVDGRLVLLIDVPESTDKPHYAVDEQGTRTIYVRSKDKSVPTNKLIISQESADNQLLQSPAVRTLIQFLRKNDSITAARMAQLVNISDQRATKLLRQLTEQGLLLMIDQPRPVRYSLKLSE</sequence>
<dbReference type="AlphaFoldDB" id="A0A418M289"/>
<dbReference type="OrthoDB" id="9810282at2"/>
<dbReference type="PANTHER" id="PTHR30595">
    <property type="entry name" value="GLPR-RELATED TRANSCRIPTIONAL REPRESSOR"/>
    <property type="match status" value="1"/>
</dbReference>
<keyword evidence="3" id="KW-1185">Reference proteome</keyword>
<dbReference type="EMBL" id="QXED01000007">
    <property type="protein sequence ID" value="RIV19831.1"/>
    <property type="molecule type" value="Genomic_DNA"/>
</dbReference>
<keyword evidence="2" id="KW-0547">Nucleotide-binding</keyword>
<dbReference type="GO" id="GO:0006355">
    <property type="term" value="P:regulation of DNA-templated transcription"/>
    <property type="evidence" value="ECO:0007669"/>
    <property type="project" value="UniProtKB-ARBA"/>
</dbReference>
<dbReference type="Pfam" id="PF04326">
    <property type="entry name" value="SLFN_AlbA_2"/>
    <property type="match status" value="1"/>
</dbReference>
<dbReference type="SUPFAM" id="SSF46785">
    <property type="entry name" value="Winged helix' DNA-binding domain"/>
    <property type="match status" value="1"/>
</dbReference>
<dbReference type="CDD" id="cd00090">
    <property type="entry name" value="HTH_ARSR"/>
    <property type="match status" value="1"/>
</dbReference>
<comment type="caution">
    <text evidence="2">The sequence shown here is derived from an EMBL/GenBank/DDBJ whole genome shotgun (WGS) entry which is preliminary data.</text>
</comment>
<accession>A0A418M289</accession>
<keyword evidence="2" id="KW-0067">ATP-binding</keyword>
<protein>
    <submittedName>
        <fullName evidence="2">ATP-binding protein</fullName>
    </submittedName>
</protein>
<dbReference type="RefSeq" id="WP_119670117.1">
    <property type="nucleotide sequence ID" value="NZ_QXED01000007.1"/>
</dbReference>
<dbReference type="InterPro" id="IPR036390">
    <property type="entry name" value="WH_DNA-bd_sf"/>
</dbReference>
<evidence type="ECO:0000259" key="1">
    <source>
        <dbReference type="Pfam" id="PF04326"/>
    </source>
</evidence>
<evidence type="ECO:0000313" key="2">
    <source>
        <dbReference type="EMBL" id="RIV19831.1"/>
    </source>
</evidence>
<proteinExistence type="predicted"/>
<dbReference type="Proteomes" id="UP000283523">
    <property type="component" value="Unassembled WGS sequence"/>
</dbReference>
<dbReference type="PANTHER" id="PTHR30595:SF6">
    <property type="entry name" value="SCHLAFEN ALBA-2 DOMAIN-CONTAINING PROTEIN"/>
    <property type="match status" value="1"/>
</dbReference>
<gene>
    <name evidence="2" type="ORF">DYU11_23175</name>
</gene>
<dbReference type="InterPro" id="IPR011991">
    <property type="entry name" value="ArsR-like_HTH"/>
</dbReference>
<reference evidence="2 3" key="1">
    <citation type="submission" date="2018-08" db="EMBL/GenBank/DDBJ databases">
        <title>Fibrisoma montanum sp. nov., isolated from Danxia mountain soil.</title>
        <authorList>
            <person name="Huang Y."/>
        </authorList>
    </citation>
    <scope>NUCLEOTIDE SEQUENCE [LARGE SCALE GENOMIC DNA]</scope>
    <source>
        <strain evidence="2 3">HYT19</strain>
    </source>
</reference>
<dbReference type="Gene3D" id="3.30.950.30">
    <property type="entry name" value="Schlafen, AAA domain"/>
    <property type="match status" value="1"/>
</dbReference>
<dbReference type="GO" id="GO:0005524">
    <property type="term" value="F:ATP binding"/>
    <property type="evidence" value="ECO:0007669"/>
    <property type="project" value="UniProtKB-KW"/>
</dbReference>
<organism evidence="2 3">
    <name type="scientific">Fibrisoma montanum</name>
    <dbReference type="NCBI Taxonomy" id="2305895"/>
    <lineage>
        <taxon>Bacteria</taxon>
        <taxon>Pseudomonadati</taxon>
        <taxon>Bacteroidota</taxon>
        <taxon>Cytophagia</taxon>
        <taxon>Cytophagales</taxon>
        <taxon>Spirosomataceae</taxon>
        <taxon>Fibrisoma</taxon>
    </lineage>
</organism>
<dbReference type="InterPro" id="IPR038461">
    <property type="entry name" value="Schlafen_AlbA_2_dom_sf"/>
</dbReference>
<name>A0A418M289_9BACT</name>
<feature type="domain" description="Schlafen AlbA-2" evidence="1">
    <location>
        <begin position="13"/>
        <end position="127"/>
    </location>
</feature>
<dbReference type="InterPro" id="IPR007421">
    <property type="entry name" value="Schlafen_AlbA_2_dom"/>
</dbReference>
<dbReference type="Gene3D" id="1.10.10.10">
    <property type="entry name" value="Winged helix-like DNA-binding domain superfamily/Winged helix DNA-binding domain"/>
    <property type="match status" value="1"/>
</dbReference>
<evidence type="ECO:0000313" key="3">
    <source>
        <dbReference type="Proteomes" id="UP000283523"/>
    </source>
</evidence>
<dbReference type="InterPro" id="IPR036388">
    <property type="entry name" value="WH-like_DNA-bd_sf"/>
</dbReference>